<evidence type="ECO:0000313" key="5">
    <source>
        <dbReference type="EMBL" id="AOM63500.1"/>
    </source>
</evidence>
<evidence type="ECO:0000256" key="1">
    <source>
        <dbReference type="ARBA" id="ARBA00023098"/>
    </source>
</evidence>
<organismHost>
    <name type="scientific">Heterosigma akashiwo</name>
    <name type="common">Chromophytic alga</name>
    <name type="synonym">Heterosigma carterae</name>
    <dbReference type="NCBI Taxonomy" id="2829"/>
</organismHost>
<dbReference type="Gene3D" id="3.40.1090.10">
    <property type="entry name" value="Cytosolic phospholipase A2 catalytic domain"/>
    <property type="match status" value="1"/>
</dbReference>
<feature type="active site" description="Proton acceptor" evidence="2">
    <location>
        <position position="182"/>
    </location>
</feature>
<dbReference type="InterPro" id="IPR052580">
    <property type="entry name" value="Lipid_Hydrolase"/>
</dbReference>
<dbReference type="PROSITE" id="PS51635">
    <property type="entry name" value="PNPLA"/>
    <property type="match status" value="1"/>
</dbReference>
<evidence type="ECO:0000313" key="6">
    <source>
        <dbReference type="Proteomes" id="UP000232488"/>
    </source>
</evidence>
<organism evidence="5 6">
    <name type="scientific">Heterosigma akashiwo virus 01</name>
    <name type="common">HaV01</name>
    <dbReference type="NCBI Taxonomy" id="97195"/>
    <lineage>
        <taxon>Viruses</taxon>
        <taxon>Varidnaviria</taxon>
        <taxon>Bamfordvirae</taxon>
        <taxon>Nucleocytoviricota</taxon>
        <taxon>Megaviricetes</taxon>
        <taxon>Algavirales</taxon>
        <taxon>Phycodnaviridae</taxon>
        <taxon>Raphidovirus</taxon>
        <taxon>Raphidovirus japonicum</taxon>
    </lineage>
</organism>
<feature type="short sequence motif" description="GXSXG" evidence="2">
    <location>
        <begin position="43"/>
        <end position="47"/>
    </location>
</feature>
<keyword evidence="3" id="KW-0812">Transmembrane</keyword>
<feature type="transmembrane region" description="Helical" evidence="3">
    <location>
        <begin position="37"/>
        <end position="55"/>
    </location>
</feature>
<evidence type="ECO:0000256" key="2">
    <source>
        <dbReference type="PROSITE-ProRule" id="PRU01161"/>
    </source>
</evidence>
<keyword evidence="2" id="KW-0442">Lipid degradation</keyword>
<dbReference type="KEGG" id="vg:37618550"/>
<dbReference type="GO" id="GO:0016787">
    <property type="term" value="F:hydrolase activity"/>
    <property type="evidence" value="ECO:0007669"/>
    <property type="project" value="UniProtKB-UniRule"/>
</dbReference>
<dbReference type="InterPro" id="IPR002641">
    <property type="entry name" value="PNPLA_dom"/>
</dbReference>
<accession>A0A1C9C5D6</accession>
<sequence length="298" mass="34199">MNFTHLHLGGGGFSTFCYIGSLICIEQNMSILFRNSKIDFISGTSAGAFFAYLYSIGYSGKQLMSFILSKSNDKDYFKLTREFDIETLLTEYHCMNSNTFINLLKELSNKKNIDFDTVSFKYIYDTFNKKLAITASCLTTSLPYIFSNDNHPDMPVKKALEITSAIPFIFKPICYENKLFVDGSVSCDFHKDLYKDNVLIIISRSNYTKYTCIKQIEKYNSCGNLGILTTILNLVITNLSGYSSCSSLISKKWYNKHVITIYNEYPIITPDDDINRGYLIKMFDSGYCFMKNYIKKNI</sequence>
<dbReference type="RefSeq" id="YP_009507566.1">
    <property type="nucleotide sequence ID" value="NC_038553.1"/>
</dbReference>
<protein>
    <submittedName>
        <fullName evidence="5">Putative esterase</fullName>
    </submittedName>
</protein>
<keyword evidence="1 2" id="KW-0443">Lipid metabolism</keyword>
<dbReference type="PANTHER" id="PTHR46394">
    <property type="entry name" value="ANNEXIN"/>
    <property type="match status" value="1"/>
</dbReference>
<dbReference type="InterPro" id="IPR016035">
    <property type="entry name" value="Acyl_Trfase/lysoPLipase"/>
</dbReference>
<evidence type="ECO:0000259" key="4">
    <source>
        <dbReference type="PROSITE" id="PS51635"/>
    </source>
</evidence>
<feature type="transmembrane region" description="Helical" evidence="3">
    <location>
        <begin position="6"/>
        <end position="25"/>
    </location>
</feature>
<dbReference type="OrthoDB" id="6613at10239"/>
<gene>
    <name evidence="5" type="primary">HaV53_ORF169</name>
</gene>
<feature type="domain" description="PNPLA" evidence="4">
    <location>
        <begin position="6"/>
        <end position="195"/>
    </location>
</feature>
<dbReference type="GO" id="GO:0016042">
    <property type="term" value="P:lipid catabolic process"/>
    <property type="evidence" value="ECO:0007669"/>
    <property type="project" value="UniProtKB-UniRule"/>
</dbReference>
<feature type="active site" description="Nucleophile" evidence="2">
    <location>
        <position position="45"/>
    </location>
</feature>
<keyword evidence="3" id="KW-1133">Transmembrane helix</keyword>
<dbReference type="GeneID" id="37618550"/>
<keyword evidence="6" id="KW-1185">Reference proteome</keyword>
<dbReference type="EMBL" id="KX008963">
    <property type="protein sequence ID" value="AOM63500.1"/>
    <property type="molecule type" value="Genomic_DNA"/>
</dbReference>
<keyword evidence="3" id="KW-0472">Membrane</keyword>
<keyword evidence="2" id="KW-0378">Hydrolase</keyword>
<dbReference type="Proteomes" id="UP000232488">
    <property type="component" value="Segment"/>
</dbReference>
<comment type="caution">
    <text evidence="2">Lacks conserved residue(s) required for the propagation of feature annotation.</text>
</comment>
<evidence type="ECO:0000256" key="3">
    <source>
        <dbReference type="SAM" id="Phobius"/>
    </source>
</evidence>
<proteinExistence type="predicted"/>
<dbReference type="Pfam" id="PF01734">
    <property type="entry name" value="Patatin"/>
    <property type="match status" value="1"/>
</dbReference>
<dbReference type="PANTHER" id="PTHR46394:SF1">
    <property type="entry name" value="PNPLA DOMAIN-CONTAINING PROTEIN"/>
    <property type="match status" value="1"/>
</dbReference>
<dbReference type="SUPFAM" id="SSF52151">
    <property type="entry name" value="FabD/lysophospholipase-like"/>
    <property type="match status" value="1"/>
</dbReference>
<name>A0A1C9C5D6_HAV01</name>
<reference evidence="5 6" key="1">
    <citation type="submission" date="2016-03" db="EMBL/GenBank/DDBJ databases">
        <title>Genome sequences of a Phycodnavirus, Heterosigma akashiwo virus strain 53.</title>
        <authorList>
            <person name="Ueki S."/>
            <person name="Ogura Y."/>
            <person name="Hayashi T."/>
        </authorList>
    </citation>
    <scope>NUCLEOTIDE SEQUENCE [LARGE SCALE GENOMIC DNA]</scope>
    <source>
        <strain evidence="5">HaV53</strain>
    </source>
</reference>